<protein>
    <recommendedName>
        <fullName evidence="11">Undecaprenyl/decaprenyl-phosphate alpha-N-acetylglucosaminyl 1-phosphate transferase</fullName>
    </recommendedName>
</protein>
<reference evidence="9 10" key="1">
    <citation type="submission" date="2018-10" db="EMBL/GenBank/DDBJ databases">
        <title>An updated phylogeny of the Alphaproteobacteria reveals that the parasitic Rickettsiales and Holosporales have independent origins.</title>
        <authorList>
            <person name="Munoz-Gomez S.A."/>
            <person name="Hess S."/>
            <person name="Burger G."/>
            <person name="Lang B.F."/>
            <person name="Susko E."/>
            <person name="Slamovits C.H."/>
            <person name="Roger A.J."/>
        </authorList>
    </citation>
    <scope>NUCLEOTIDE SEQUENCE [LARGE SCALE GENOMIC DNA]</scope>
    <source>
        <strain evidence="9">HOLO01</strain>
    </source>
</reference>
<evidence type="ECO:0000256" key="6">
    <source>
        <dbReference type="ARBA" id="ARBA00023136"/>
    </source>
</evidence>
<keyword evidence="5 8" id="KW-1133">Transmembrane helix</keyword>
<evidence type="ECO:0000256" key="4">
    <source>
        <dbReference type="ARBA" id="ARBA00022692"/>
    </source>
</evidence>
<evidence type="ECO:0000256" key="7">
    <source>
        <dbReference type="PIRSR" id="PIRSR600715-1"/>
    </source>
</evidence>
<feature type="binding site" evidence="7">
    <location>
        <position position="155"/>
    </location>
    <ligand>
        <name>Mg(2+)</name>
        <dbReference type="ChEBI" id="CHEBI:18420"/>
    </ligand>
</feature>
<dbReference type="GO" id="GO:0016780">
    <property type="term" value="F:phosphotransferase activity, for other substituted phosphate groups"/>
    <property type="evidence" value="ECO:0007669"/>
    <property type="project" value="InterPro"/>
</dbReference>
<evidence type="ECO:0000256" key="8">
    <source>
        <dbReference type="SAM" id="Phobius"/>
    </source>
</evidence>
<dbReference type="OrthoDB" id="9783652at2"/>
<evidence type="ECO:0008006" key="11">
    <source>
        <dbReference type="Google" id="ProtNLM"/>
    </source>
</evidence>
<dbReference type="GO" id="GO:0044038">
    <property type="term" value="P:cell wall macromolecule biosynthetic process"/>
    <property type="evidence" value="ECO:0007669"/>
    <property type="project" value="TreeGrafter"/>
</dbReference>
<dbReference type="PANTHER" id="PTHR22926">
    <property type="entry name" value="PHOSPHO-N-ACETYLMURAMOYL-PENTAPEPTIDE-TRANSFERASE"/>
    <property type="match status" value="1"/>
</dbReference>
<dbReference type="AlphaFoldDB" id="A0A4Q7DM12"/>
<keyword evidence="2" id="KW-1003">Cell membrane</keyword>
<evidence type="ECO:0000256" key="2">
    <source>
        <dbReference type="ARBA" id="ARBA00022475"/>
    </source>
</evidence>
<dbReference type="GO" id="GO:0071555">
    <property type="term" value="P:cell wall organization"/>
    <property type="evidence" value="ECO:0007669"/>
    <property type="project" value="TreeGrafter"/>
</dbReference>
<keyword evidence="3" id="KW-0808">Transferase</keyword>
<evidence type="ECO:0000313" key="10">
    <source>
        <dbReference type="Proteomes" id="UP000293550"/>
    </source>
</evidence>
<feature type="transmembrane region" description="Helical" evidence="8">
    <location>
        <begin position="137"/>
        <end position="157"/>
    </location>
</feature>
<feature type="binding site" evidence="7">
    <location>
        <position position="213"/>
    </location>
    <ligand>
        <name>Mg(2+)</name>
        <dbReference type="ChEBI" id="CHEBI:18420"/>
    </ligand>
</feature>
<dbReference type="EMBL" id="SCFB01000006">
    <property type="protein sequence ID" value="RZI45816.1"/>
    <property type="molecule type" value="Genomic_DNA"/>
</dbReference>
<feature type="transmembrane region" description="Helical" evidence="8">
    <location>
        <begin position="108"/>
        <end position="125"/>
    </location>
</feature>
<keyword evidence="6 8" id="KW-0472">Membrane</keyword>
<accession>A0A4Q7DM12</accession>
<feature type="transmembrane region" description="Helical" evidence="8">
    <location>
        <begin position="325"/>
        <end position="341"/>
    </location>
</feature>
<comment type="cofactor">
    <cofactor evidence="7">
        <name>Mg(2+)</name>
        <dbReference type="ChEBI" id="CHEBI:18420"/>
    </cofactor>
</comment>
<keyword evidence="4 8" id="KW-0812">Transmembrane</keyword>
<feature type="transmembrane region" description="Helical" evidence="8">
    <location>
        <begin position="242"/>
        <end position="266"/>
    </location>
</feature>
<dbReference type="GO" id="GO:0009103">
    <property type="term" value="P:lipopolysaccharide biosynthetic process"/>
    <property type="evidence" value="ECO:0007669"/>
    <property type="project" value="TreeGrafter"/>
</dbReference>
<feature type="transmembrane region" description="Helical" evidence="8">
    <location>
        <begin position="185"/>
        <end position="202"/>
    </location>
</feature>
<comment type="subcellular location">
    <subcellularLocation>
        <location evidence="1">Cell membrane</location>
        <topology evidence="1">Multi-pass membrane protein</topology>
    </subcellularLocation>
</comment>
<organism evidence="9 10">
    <name type="scientific">Candidatus Finniella inopinata</name>
    <dbReference type="NCBI Taxonomy" id="1696036"/>
    <lineage>
        <taxon>Bacteria</taxon>
        <taxon>Pseudomonadati</taxon>
        <taxon>Pseudomonadota</taxon>
        <taxon>Alphaproteobacteria</taxon>
        <taxon>Holosporales</taxon>
        <taxon>Candidatus Paracaedibacteraceae</taxon>
        <taxon>Candidatus Finniella</taxon>
    </lineage>
</organism>
<feature type="transmembrane region" description="Helical" evidence="8">
    <location>
        <begin position="49"/>
        <end position="68"/>
    </location>
</feature>
<comment type="caution">
    <text evidence="9">The sequence shown here is derived from an EMBL/GenBank/DDBJ whole genome shotgun (WGS) entry which is preliminary data.</text>
</comment>
<dbReference type="RefSeq" id="WP_130154070.1">
    <property type="nucleotide sequence ID" value="NZ_SCFB01000006.1"/>
</dbReference>
<keyword evidence="7" id="KW-0479">Metal-binding</keyword>
<feature type="transmembrane region" description="Helical" evidence="8">
    <location>
        <begin position="209"/>
        <end position="230"/>
    </location>
</feature>
<gene>
    <name evidence="9" type="ORF">EQU50_05110</name>
</gene>
<sequence length="349" mass="38530">MHKAFFYQMTHIGLITFLIAVIAGRLLMRLNISAVPMSRSSHQIPTPSAGGLSFMLAFVAGIGLYFFADPDKLYFLAPFLKAFAIAAFLLGSVSFWDDCYPVSYRARLFAHLLAACVLVIAGLNLDFPAFSHLNNTWFAEIITLVTLIGLINGANFLDGLNGLLAGSVVLNLIFMIFIATPMSGVAVLAMILIFALLGFLVFNFPFGKIFMGDVGSTFLGLALGFLALLLQNQDLSPSDTALVNKTFVLSLMPMAFLWFDVGFTLVRRAVLGRRLTEAHRDHLFHLLYDAGHSHGFVSSIYFLTVIFMGCLTLSCHYGFTSFVELVIVYGIVQAGFCWWVFKYTQRVSV</sequence>
<feature type="transmembrane region" description="Helical" evidence="8">
    <location>
        <begin position="162"/>
        <end position="179"/>
    </location>
</feature>
<feature type="transmembrane region" description="Helical" evidence="8">
    <location>
        <begin position="74"/>
        <end position="96"/>
    </location>
</feature>
<dbReference type="GO" id="GO:0046872">
    <property type="term" value="F:metal ion binding"/>
    <property type="evidence" value="ECO:0007669"/>
    <property type="project" value="UniProtKB-KW"/>
</dbReference>
<dbReference type="InterPro" id="IPR000715">
    <property type="entry name" value="Glycosyl_transferase_4"/>
</dbReference>
<keyword evidence="7" id="KW-0460">Magnesium</keyword>
<dbReference type="GO" id="GO:0005886">
    <property type="term" value="C:plasma membrane"/>
    <property type="evidence" value="ECO:0007669"/>
    <property type="project" value="UniProtKB-SubCell"/>
</dbReference>
<evidence type="ECO:0000256" key="5">
    <source>
        <dbReference type="ARBA" id="ARBA00022989"/>
    </source>
</evidence>
<evidence type="ECO:0000313" key="9">
    <source>
        <dbReference type="EMBL" id="RZI45816.1"/>
    </source>
</evidence>
<evidence type="ECO:0000256" key="1">
    <source>
        <dbReference type="ARBA" id="ARBA00004651"/>
    </source>
</evidence>
<name>A0A4Q7DM12_9PROT</name>
<dbReference type="PANTHER" id="PTHR22926:SF3">
    <property type="entry name" value="UNDECAPRENYL-PHOSPHATE ALPHA-N-ACETYLGLUCOSAMINYL 1-PHOSPHATE TRANSFERASE"/>
    <property type="match status" value="1"/>
</dbReference>
<keyword evidence="10" id="KW-1185">Reference proteome</keyword>
<proteinExistence type="predicted"/>
<evidence type="ECO:0000256" key="3">
    <source>
        <dbReference type="ARBA" id="ARBA00022679"/>
    </source>
</evidence>
<feature type="transmembrane region" description="Helical" evidence="8">
    <location>
        <begin position="6"/>
        <end position="28"/>
    </location>
</feature>
<dbReference type="Pfam" id="PF00953">
    <property type="entry name" value="Glycos_transf_4"/>
    <property type="match status" value="1"/>
</dbReference>
<dbReference type="Proteomes" id="UP000293550">
    <property type="component" value="Unassembled WGS sequence"/>
</dbReference>